<dbReference type="EMBL" id="JBIVPC010000008">
    <property type="protein sequence ID" value="MFJ6038015.1"/>
    <property type="molecule type" value="Genomic_DNA"/>
</dbReference>
<accession>A0ABW8HBE6</accession>
<organism evidence="1 2">
    <name type="scientific">Streptomyces ardesiacus</name>
    <dbReference type="NCBI Taxonomy" id="285564"/>
    <lineage>
        <taxon>Bacteria</taxon>
        <taxon>Bacillati</taxon>
        <taxon>Actinomycetota</taxon>
        <taxon>Actinomycetes</taxon>
        <taxon>Kitasatosporales</taxon>
        <taxon>Streptomycetaceae</taxon>
        <taxon>Streptomyces</taxon>
    </lineage>
</organism>
<dbReference type="Proteomes" id="UP001617907">
    <property type="component" value="Unassembled WGS sequence"/>
</dbReference>
<protein>
    <submittedName>
        <fullName evidence="1">Uncharacterized protein</fullName>
    </submittedName>
</protein>
<dbReference type="RefSeq" id="WP_350892023.1">
    <property type="nucleotide sequence ID" value="NZ_JBEOTR010000029.1"/>
</dbReference>
<sequence length="174" mass="18259">MCEAVAPLLEAAPSAWVRQQFVAQLALGQQMLGALCGFGTVHCSLGLHRDDVGGGGQSLLSLFTITWQDTPAAPRAATAARAVTAPDGHRRVAYLELPCGPATVSETLRPPVTGSPLPRLPLLQVHAHLPHPDCKRLAVLTVSSTAAARRAEYRAVLEGIADTVRFTDPLGAVS</sequence>
<proteinExistence type="predicted"/>
<evidence type="ECO:0000313" key="1">
    <source>
        <dbReference type="EMBL" id="MFJ6038015.1"/>
    </source>
</evidence>
<comment type="caution">
    <text evidence="1">The sequence shown here is derived from an EMBL/GenBank/DDBJ whole genome shotgun (WGS) entry which is preliminary data.</text>
</comment>
<name>A0ABW8HBE6_9ACTN</name>
<reference evidence="1 2" key="1">
    <citation type="submission" date="2024-10" db="EMBL/GenBank/DDBJ databases">
        <title>The Natural Products Discovery Center: Release of the First 8490 Sequenced Strains for Exploring Actinobacteria Biosynthetic Diversity.</title>
        <authorList>
            <person name="Kalkreuter E."/>
            <person name="Kautsar S.A."/>
            <person name="Yang D."/>
            <person name="Bader C.D."/>
            <person name="Teijaro C.N."/>
            <person name="Fluegel L."/>
            <person name="Davis C.M."/>
            <person name="Simpson J.R."/>
            <person name="Lauterbach L."/>
            <person name="Steele A.D."/>
            <person name="Gui C."/>
            <person name="Meng S."/>
            <person name="Li G."/>
            <person name="Viehrig K."/>
            <person name="Ye F."/>
            <person name="Su P."/>
            <person name="Kiefer A.F."/>
            <person name="Nichols A."/>
            <person name="Cepeda A.J."/>
            <person name="Yan W."/>
            <person name="Fan B."/>
            <person name="Jiang Y."/>
            <person name="Adhikari A."/>
            <person name="Zheng C.-J."/>
            <person name="Schuster L."/>
            <person name="Cowan T.M."/>
            <person name="Smanski M.J."/>
            <person name="Chevrette M.G."/>
            <person name="De Carvalho L.P.S."/>
            <person name="Shen B."/>
        </authorList>
    </citation>
    <scope>NUCLEOTIDE SEQUENCE [LARGE SCALE GENOMIC DNA]</scope>
    <source>
        <strain evidence="1 2">NPDC093086</strain>
    </source>
</reference>
<evidence type="ECO:0000313" key="2">
    <source>
        <dbReference type="Proteomes" id="UP001617907"/>
    </source>
</evidence>
<keyword evidence="2" id="KW-1185">Reference proteome</keyword>
<gene>
    <name evidence="1" type="ORF">ACIQFM_17360</name>
</gene>